<evidence type="ECO:0000256" key="1">
    <source>
        <dbReference type="SAM" id="MobiDB-lite"/>
    </source>
</evidence>
<feature type="compositionally biased region" description="Basic and acidic residues" evidence="1">
    <location>
        <begin position="58"/>
        <end position="67"/>
    </location>
</feature>
<feature type="compositionally biased region" description="Basic residues" evidence="1">
    <location>
        <begin position="1"/>
        <end position="20"/>
    </location>
</feature>
<feature type="compositionally biased region" description="Gly residues" evidence="1">
    <location>
        <begin position="77"/>
        <end position="90"/>
    </location>
</feature>
<keyword evidence="2" id="KW-1185">Reference proteome</keyword>
<evidence type="ECO:0000313" key="3">
    <source>
        <dbReference type="WBParaSite" id="PSU_v2.g20525.t1"/>
    </source>
</evidence>
<dbReference type="AlphaFoldDB" id="A0A914YMB5"/>
<sequence>MFHQQQKNRQRNFRERKRSSNKFNEGSIKGKPLQPLPVQQQQQPSPKKPEKHRHHQKKKEEDNAPEDKESEEEESGKGGSGRGGGGGSKGSGTKRKRKKDNGEIKLVKEAVAVLKHSAQARDENELSDVEAEQPRNKPDKTIVKRGGRLEIGESIYEIIDGSVLGDYGNCNVREAGKDELLTFRYESISSKCKRIKGRHCL</sequence>
<reference evidence="3" key="1">
    <citation type="submission" date="2022-11" db="UniProtKB">
        <authorList>
            <consortium name="WormBaseParasite"/>
        </authorList>
    </citation>
    <scope>IDENTIFICATION</scope>
</reference>
<dbReference type="Proteomes" id="UP000887577">
    <property type="component" value="Unplaced"/>
</dbReference>
<name>A0A914YMB5_9BILA</name>
<proteinExistence type="predicted"/>
<feature type="compositionally biased region" description="Basic and acidic residues" evidence="1">
    <location>
        <begin position="132"/>
        <end position="144"/>
    </location>
</feature>
<accession>A0A914YMB5</accession>
<organism evidence="2 3">
    <name type="scientific">Panagrolaimus superbus</name>
    <dbReference type="NCBI Taxonomy" id="310955"/>
    <lineage>
        <taxon>Eukaryota</taxon>
        <taxon>Metazoa</taxon>
        <taxon>Ecdysozoa</taxon>
        <taxon>Nematoda</taxon>
        <taxon>Chromadorea</taxon>
        <taxon>Rhabditida</taxon>
        <taxon>Tylenchina</taxon>
        <taxon>Panagrolaimomorpha</taxon>
        <taxon>Panagrolaimoidea</taxon>
        <taxon>Panagrolaimidae</taxon>
        <taxon>Panagrolaimus</taxon>
    </lineage>
</organism>
<protein>
    <submittedName>
        <fullName evidence="3">Uncharacterized protein</fullName>
    </submittedName>
</protein>
<evidence type="ECO:0000313" key="2">
    <source>
        <dbReference type="Proteomes" id="UP000887577"/>
    </source>
</evidence>
<feature type="compositionally biased region" description="Low complexity" evidence="1">
    <location>
        <begin position="31"/>
        <end position="45"/>
    </location>
</feature>
<feature type="region of interest" description="Disordered" evidence="1">
    <location>
        <begin position="1"/>
        <end position="144"/>
    </location>
</feature>
<dbReference type="WBParaSite" id="PSU_v2.g20525.t1">
    <property type="protein sequence ID" value="PSU_v2.g20525.t1"/>
    <property type="gene ID" value="PSU_v2.g20525"/>
</dbReference>